<dbReference type="PROSITE" id="PS50850">
    <property type="entry name" value="MFS"/>
    <property type="match status" value="1"/>
</dbReference>
<feature type="transmembrane region" description="Helical" evidence="7">
    <location>
        <begin position="390"/>
        <end position="409"/>
    </location>
</feature>
<dbReference type="Pfam" id="PF07690">
    <property type="entry name" value="MFS_1"/>
    <property type="match status" value="1"/>
</dbReference>
<feature type="compositionally biased region" description="Basic and acidic residues" evidence="6">
    <location>
        <begin position="31"/>
        <end position="45"/>
    </location>
</feature>
<evidence type="ECO:0000256" key="6">
    <source>
        <dbReference type="SAM" id="MobiDB-lite"/>
    </source>
</evidence>
<feature type="transmembrane region" description="Helical" evidence="7">
    <location>
        <begin position="176"/>
        <end position="196"/>
    </location>
</feature>
<feature type="transmembrane region" description="Helical" evidence="7">
    <location>
        <begin position="452"/>
        <end position="474"/>
    </location>
</feature>
<evidence type="ECO:0000313" key="10">
    <source>
        <dbReference type="Proteomes" id="UP001143548"/>
    </source>
</evidence>
<evidence type="ECO:0000256" key="4">
    <source>
        <dbReference type="ARBA" id="ARBA00022989"/>
    </source>
</evidence>
<dbReference type="GO" id="GO:0022857">
    <property type="term" value="F:transmembrane transporter activity"/>
    <property type="evidence" value="ECO:0007669"/>
    <property type="project" value="InterPro"/>
</dbReference>
<evidence type="ECO:0000256" key="3">
    <source>
        <dbReference type="ARBA" id="ARBA00022692"/>
    </source>
</evidence>
<feature type="transmembrane region" description="Helical" evidence="7">
    <location>
        <begin position="365"/>
        <end position="384"/>
    </location>
</feature>
<feature type="transmembrane region" description="Helical" evidence="7">
    <location>
        <begin position="81"/>
        <end position="98"/>
    </location>
</feature>
<feature type="compositionally biased region" description="Polar residues" evidence="6">
    <location>
        <begin position="47"/>
        <end position="64"/>
    </location>
</feature>
<proteinExistence type="inferred from homology"/>
<dbReference type="Gene3D" id="1.20.1250.20">
    <property type="entry name" value="MFS general substrate transporter like domains"/>
    <property type="match status" value="1"/>
</dbReference>
<dbReference type="FunFam" id="1.20.1720.10:FF:000012">
    <property type="entry name" value="MFS toxin efflux pump (AflT)"/>
    <property type="match status" value="1"/>
</dbReference>
<dbReference type="FunFam" id="1.20.1250.20:FF:000196">
    <property type="entry name" value="MFS toxin efflux pump (AflT)"/>
    <property type="match status" value="1"/>
</dbReference>
<feature type="compositionally biased region" description="Polar residues" evidence="6">
    <location>
        <begin position="21"/>
        <end position="30"/>
    </location>
</feature>
<gene>
    <name evidence="9" type="ORF">AbraCBS73388_003593</name>
</gene>
<dbReference type="InterPro" id="IPR020846">
    <property type="entry name" value="MFS_dom"/>
</dbReference>
<protein>
    <recommendedName>
        <fullName evidence="8">Major facilitator superfamily (MFS) profile domain-containing protein</fullName>
    </recommendedName>
</protein>
<feature type="region of interest" description="Disordered" evidence="6">
    <location>
        <begin position="1"/>
        <end position="73"/>
    </location>
</feature>
<sequence>MDAINTQKQQGPFAELKPFKVTQTEGNGSARSKESTLVDSARDASPHSPTVEAQQESKAPSSIHSHQDAEPEPEYPTSWRLALIVIGLCLSIFCMALDQDNTILATAIPKITDQFQSLGDVGWYGSSYLLTTCCLILAFGKLYTFYSTKWVYLMGLGIFEIGSLICGVAPNSVALIIGRAIAGLGAAGVFSGAMIIISQTAPLEWRPFFTGSITSMYGIASVAGPLMGGAFTDHVSWRWCFYINLPIGGATIFFILLFFKAPKSVKSTKGLKDKLSQFDLPGTFVFLPGIICVLLALQWGGTTYEWGNGRIIALLVLFGVLISIFVALQMWGKENATVPPRLIKNRNLPIWFQAIKGVSATKSGIMNLPMLLGVVIFSIVAGGLVSTFGYYTPFMLIAPALLAIGGGLLSTMGVHASAGHWIGYQIIFGMGAGLGMQQPMMVVQAALKTTDVPSATAIVAFTQTLGGALFVSVAQNVFQNELRRNLAQVSGIDPASVMRAGATMLRHVVSADQLPAVLEAYNGAVTTTFYVAVAMGALSIFGALPIEWISVKGKKIGPPAA</sequence>
<evidence type="ECO:0000256" key="5">
    <source>
        <dbReference type="ARBA" id="ARBA00023136"/>
    </source>
</evidence>
<evidence type="ECO:0000313" key="9">
    <source>
        <dbReference type="EMBL" id="GKZ19263.1"/>
    </source>
</evidence>
<dbReference type="GO" id="GO:0005886">
    <property type="term" value="C:plasma membrane"/>
    <property type="evidence" value="ECO:0007669"/>
    <property type="project" value="TreeGrafter"/>
</dbReference>
<comment type="similarity">
    <text evidence="2">Belongs to the major facilitator superfamily. TCR/Tet family.</text>
</comment>
<feature type="transmembrane region" description="Helical" evidence="7">
    <location>
        <begin position="239"/>
        <end position="259"/>
    </location>
</feature>
<dbReference type="PANTHER" id="PTHR23501">
    <property type="entry name" value="MAJOR FACILITATOR SUPERFAMILY"/>
    <property type="match status" value="1"/>
</dbReference>
<keyword evidence="4 7" id="KW-1133">Transmembrane helix</keyword>
<comment type="subcellular location">
    <subcellularLocation>
        <location evidence="1">Membrane</location>
        <topology evidence="1">Multi-pass membrane protein</topology>
    </subcellularLocation>
</comment>
<dbReference type="EMBL" id="BROQ01000018">
    <property type="protein sequence ID" value="GKZ19263.1"/>
    <property type="molecule type" value="Genomic_DNA"/>
</dbReference>
<dbReference type="SUPFAM" id="SSF103473">
    <property type="entry name" value="MFS general substrate transporter"/>
    <property type="match status" value="1"/>
</dbReference>
<dbReference type="Proteomes" id="UP001143548">
    <property type="component" value="Unassembled WGS sequence"/>
</dbReference>
<feature type="transmembrane region" description="Helical" evidence="7">
    <location>
        <begin position="421"/>
        <end position="440"/>
    </location>
</feature>
<dbReference type="PANTHER" id="PTHR23501:SF199">
    <property type="entry name" value="MFS EFFLUX TRANSPORTER INPD-RELATED"/>
    <property type="match status" value="1"/>
</dbReference>
<evidence type="ECO:0000256" key="1">
    <source>
        <dbReference type="ARBA" id="ARBA00004141"/>
    </source>
</evidence>
<feature type="transmembrane region" description="Helical" evidence="7">
    <location>
        <begin position="150"/>
        <end position="170"/>
    </location>
</feature>
<dbReference type="InterPro" id="IPR011701">
    <property type="entry name" value="MFS"/>
</dbReference>
<accession>A0A9W6DJV7</accession>
<dbReference type="InterPro" id="IPR036259">
    <property type="entry name" value="MFS_trans_sf"/>
</dbReference>
<organism evidence="9 10">
    <name type="scientific">Aspergillus brasiliensis</name>
    <dbReference type="NCBI Taxonomy" id="319629"/>
    <lineage>
        <taxon>Eukaryota</taxon>
        <taxon>Fungi</taxon>
        <taxon>Dikarya</taxon>
        <taxon>Ascomycota</taxon>
        <taxon>Pezizomycotina</taxon>
        <taxon>Eurotiomycetes</taxon>
        <taxon>Eurotiomycetidae</taxon>
        <taxon>Eurotiales</taxon>
        <taxon>Aspergillaceae</taxon>
        <taxon>Aspergillus</taxon>
        <taxon>Aspergillus subgen. Circumdati</taxon>
    </lineage>
</organism>
<name>A0A9W6DJV7_9EURO</name>
<reference evidence="9" key="1">
    <citation type="submission" date="2022-07" db="EMBL/GenBank/DDBJ databases">
        <title>Taxonomy of Aspergillus series Nigri: significant species reduction supported by multi-species coalescent approaches.</title>
        <authorList>
            <person name="Bian C."/>
            <person name="Kusuya Y."/>
            <person name="Sklenar F."/>
            <person name="D'hooge E."/>
            <person name="Yaguchi T."/>
            <person name="Takahashi H."/>
            <person name="Hubka V."/>
        </authorList>
    </citation>
    <scope>NUCLEOTIDE SEQUENCE</scope>
    <source>
        <strain evidence="9">CBS 733.88</strain>
    </source>
</reference>
<evidence type="ECO:0000259" key="8">
    <source>
        <dbReference type="PROSITE" id="PS50850"/>
    </source>
</evidence>
<feature type="transmembrane region" description="Helical" evidence="7">
    <location>
        <begin position="208"/>
        <end position="227"/>
    </location>
</feature>
<feature type="transmembrane region" description="Helical" evidence="7">
    <location>
        <begin position="311"/>
        <end position="331"/>
    </location>
</feature>
<comment type="caution">
    <text evidence="9">The sequence shown here is derived from an EMBL/GenBank/DDBJ whole genome shotgun (WGS) entry which is preliminary data.</text>
</comment>
<dbReference type="AlphaFoldDB" id="A0A9W6DJV7"/>
<feature type="transmembrane region" description="Helical" evidence="7">
    <location>
        <begin position="280"/>
        <end position="299"/>
    </location>
</feature>
<feature type="domain" description="Major facilitator superfamily (MFS) profile" evidence="8">
    <location>
        <begin position="84"/>
        <end position="554"/>
    </location>
</feature>
<feature type="compositionally biased region" description="Polar residues" evidence="6">
    <location>
        <begin position="1"/>
        <end position="10"/>
    </location>
</feature>
<feature type="transmembrane region" description="Helical" evidence="7">
    <location>
        <begin position="123"/>
        <end position="143"/>
    </location>
</feature>
<keyword evidence="5 7" id="KW-0472">Membrane</keyword>
<evidence type="ECO:0000256" key="2">
    <source>
        <dbReference type="ARBA" id="ARBA00007520"/>
    </source>
</evidence>
<keyword evidence="3 7" id="KW-0812">Transmembrane</keyword>
<dbReference type="CDD" id="cd17502">
    <property type="entry name" value="MFS_Azr1_MDR_like"/>
    <property type="match status" value="1"/>
</dbReference>
<evidence type="ECO:0000256" key="7">
    <source>
        <dbReference type="SAM" id="Phobius"/>
    </source>
</evidence>